<dbReference type="Gene3D" id="1.10.443.10">
    <property type="entry name" value="Intergrase catalytic core"/>
    <property type="match status" value="1"/>
</dbReference>
<dbReference type="PANTHER" id="PTHR30349:SF92">
    <property type="entry name" value="SITE-SPECIFIC RECOMBINASE"/>
    <property type="match status" value="1"/>
</dbReference>
<evidence type="ECO:0000313" key="9">
    <source>
        <dbReference type="Proteomes" id="UP000216004"/>
    </source>
</evidence>
<dbReference type="InterPro" id="IPR011010">
    <property type="entry name" value="DNA_brk_join_enz"/>
</dbReference>
<evidence type="ECO:0000256" key="3">
    <source>
        <dbReference type="ARBA" id="ARBA00023172"/>
    </source>
</evidence>
<proteinExistence type="predicted"/>
<evidence type="ECO:0000313" key="8">
    <source>
        <dbReference type="EMBL" id="OZG49803.1"/>
    </source>
</evidence>
<dbReference type="GO" id="GO:0015074">
    <property type="term" value="P:DNA integration"/>
    <property type="evidence" value="ECO:0007669"/>
    <property type="project" value="UniProtKB-KW"/>
</dbReference>
<dbReference type="InterPro" id="IPR013762">
    <property type="entry name" value="Integrase-like_cat_sf"/>
</dbReference>
<evidence type="ECO:0000259" key="7">
    <source>
        <dbReference type="PROSITE" id="PS51900"/>
    </source>
</evidence>
<feature type="domain" description="Tyr recombinase" evidence="6">
    <location>
        <begin position="221"/>
        <end position="402"/>
    </location>
</feature>
<dbReference type="Pfam" id="PF13495">
    <property type="entry name" value="Phage_int_SAM_4"/>
    <property type="match status" value="1"/>
</dbReference>
<keyword evidence="3" id="KW-0233">DNA recombination</keyword>
<evidence type="ECO:0000256" key="5">
    <source>
        <dbReference type="SAM" id="MobiDB-lite"/>
    </source>
</evidence>
<dbReference type="InterPro" id="IPR050090">
    <property type="entry name" value="Tyrosine_recombinase_XerCD"/>
</dbReference>
<dbReference type="PROSITE" id="PS51900">
    <property type="entry name" value="CB"/>
    <property type="match status" value="1"/>
</dbReference>
<dbReference type="GO" id="GO:0003677">
    <property type="term" value="F:DNA binding"/>
    <property type="evidence" value="ECO:0007669"/>
    <property type="project" value="UniProtKB-UniRule"/>
</dbReference>
<dbReference type="PANTHER" id="PTHR30349">
    <property type="entry name" value="PHAGE INTEGRASE-RELATED"/>
    <property type="match status" value="1"/>
</dbReference>
<dbReference type="EMBL" id="MWWS01000004">
    <property type="protein sequence ID" value="OZG49803.1"/>
    <property type="molecule type" value="Genomic_DNA"/>
</dbReference>
<dbReference type="InterPro" id="IPR004107">
    <property type="entry name" value="Integrase_SAM-like_N"/>
</dbReference>
<dbReference type="InterPro" id="IPR002104">
    <property type="entry name" value="Integrase_catalytic"/>
</dbReference>
<dbReference type="OrthoDB" id="4137935at2"/>
<dbReference type="Gene3D" id="1.10.150.130">
    <property type="match status" value="1"/>
</dbReference>
<dbReference type="SUPFAM" id="SSF56349">
    <property type="entry name" value="DNA breaking-rejoining enzymes"/>
    <property type="match status" value="1"/>
</dbReference>
<gene>
    <name evidence="8" type="ORF">BOCO_0320</name>
</gene>
<dbReference type="AlphaFoldDB" id="A0A261ESH3"/>
<feature type="domain" description="Core-binding (CB)" evidence="7">
    <location>
        <begin position="119"/>
        <end position="199"/>
    </location>
</feature>
<protein>
    <submittedName>
        <fullName evidence="8">Phage integrase family</fullName>
    </submittedName>
</protein>
<evidence type="ECO:0000259" key="6">
    <source>
        <dbReference type="PROSITE" id="PS51898"/>
    </source>
</evidence>
<dbReference type="Proteomes" id="UP000216004">
    <property type="component" value="Unassembled WGS sequence"/>
</dbReference>
<comment type="caution">
    <text evidence="8">The sequence shown here is derived from an EMBL/GenBank/DDBJ whole genome shotgun (WGS) entry which is preliminary data.</text>
</comment>
<sequence length="409" mass="47048">MQYYRKSKTLVNDTVIKRLLLFEQIKPWSKPNTTTERYYFTFDAVVKLLDIDVAYYKSGNCRKCYLGEERIANGRAIYPGMKFFIEHHKVFSAWNPYEYNTAEMIATALQVKENTMKESLPQSLIDDFFAAGYAPRTVKRYTSAITLWQAWCQQEQLQPLSAQRTDIEHFSVWLKDTNHSVNSIRSTLAAIASLYRFAYQEHYIDANPAAHLRRPKRETHSQGSWLNKEEAEQVGQQAQRENDPRIAALYWLLLTTGIRISEALNADTSSIETTDAGTVLRVTRKTTSHGKLSQQILLHPTTVECIHRMLGTRNEGPLFISSTGKRLDDDAANRMLMYVTYRAGIHKHITAHSLRRTFATLCRDAGIPDRDIMASGAWSSPTMIDYYDMERISTDRHAGIRLTDWLIQS</sequence>
<keyword evidence="2 4" id="KW-0238">DNA-binding</keyword>
<keyword evidence="9" id="KW-1185">Reference proteome</keyword>
<dbReference type="InterPro" id="IPR044068">
    <property type="entry name" value="CB"/>
</dbReference>
<accession>A0A261ESH3</accession>
<evidence type="ECO:0000256" key="1">
    <source>
        <dbReference type="ARBA" id="ARBA00022908"/>
    </source>
</evidence>
<organism evidence="8 9">
    <name type="scientific">Bombiscardovia coagulans</name>
    <dbReference type="NCBI Taxonomy" id="686666"/>
    <lineage>
        <taxon>Bacteria</taxon>
        <taxon>Bacillati</taxon>
        <taxon>Actinomycetota</taxon>
        <taxon>Actinomycetes</taxon>
        <taxon>Bifidobacteriales</taxon>
        <taxon>Bifidobacteriaceae</taxon>
        <taxon>Bombiscardovia</taxon>
    </lineage>
</organism>
<evidence type="ECO:0000256" key="4">
    <source>
        <dbReference type="PROSITE-ProRule" id="PRU01248"/>
    </source>
</evidence>
<dbReference type="RefSeq" id="WP_094722373.1">
    <property type="nucleotide sequence ID" value="NZ_MWWS01000004.1"/>
</dbReference>
<keyword evidence="1" id="KW-0229">DNA integration</keyword>
<name>A0A261ESH3_9BIFI</name>
<evidence type="ECO:0000256" key="2">
    <source>
        <dbReference type="ARBA" id="ARBA00023125"/>
    </source>
</evidence>
<reference evidence="8 9" key="1">
    <citation type="journal article" date="2017" name="BMC Genomics">
        <title>Comparative genomic and phylogenomic analyses of the Bifidobacteriaceae family.</title>
        <authorList>
            <person name="Lugli G.A."/>
            <person name="Milani C."/>
            <person name="Turroni F."/>
            <person name="Duranti S."/>
            <person name="Mancabelli L."/>
            <person name="Mangifesta M."/>
            <person name="Ferrario C."/>
            <person name="Modesto M."/>
            <person name="Mattarelli P."/>
            <person name="Jiri K."/>
            <person name="van Sinderen D."/>
            <person name="Ventura M."/>
        </authorList>
    </citation>
    <scope>NUCLEOTIDE SEQUENCE [LARGE SCALE GENOMIC DNA]</scope>
    <source>
        <strain evidence="8 9">DSM 22924</strain>
    </source>
</reference>
<dbReference type="CDD" id="cd00397">
    <property type="entry name" value="DNA_BRE_C"/>
    <property type="match status" value="1"/>
</dbReference>
<dbReference type="Pfam" id="PF00589">
    <property type="entry name" value="Phage_integrase"/>
    <property type="match status" value="1"/>
</dbReference>
<feature type="region of interest" description="Disordered" evidence="5">
    <location>
        <begin position="210"/>
        <end position="239"/>
    </location>
</feature>
<dbReference type="PROSITE" id="PS51898">
    <property type="entry name" value="TYR_RECOMBINASE"/>
    <property type="match status" value="1"/>
</dbReference>
<dbReference type="InterPro" id="IPR010998">
    <property type="entry name" value="Integrase_recombinase_N"/>
</dbReference>
<dbReference type="GO" id="GO:0006310">
    <property type="term" value="P:DNA recombination"/>
    <property type="evidence" value="ECO:0007669"/>
    <property type="project" value="UniProtKB-KW"/>
</dbReference>